<dbReference type="OrthoDB" id="309640at2759"/>
<reference evidence="1 2" key="1">
    <citation type="submission" date="2016-07" db="EMBL/GenBank/DDBJ databases">
        <title>Pervasive Adenine N6-methylation of Active Genes in Fungi.</title>
        <authorList>
            <consortium name="DOE Joint Genome Institute"/>
            <person name="Mondo S.J."/>
            <person name="Dannebaum R.O."/>
            <person name="Kuo R.C."/>
            <person name="Labutti K."/>
            <person name="Haridas S."/>
            <person name="Kuo A."/>
            <person name="Salamov A."/>
            <person name="Ahrendt S.R."/>
            <person name="Lipzen A."/>
            <person name="Sullivan W."/>
            <person name="Andreopoulos W.B."/>
            <person name="Clum A."/>
            <person name="Lindquist E."/>
            <person name="Daum C."/>
            <person name="Ramamoorthy G.K."/>
            <person name="Gryganskyi A."/>
            <person name="Culley D."/>
            <person name="Magnuson J.K."/>
            <person name="James T.Y."/>
            <person name="O'Malley M.A."/>
            <person name="Stajich J.E."/>
            <person name="Spatafora J.W."/>
            <person name="Visel A."/>
            <person name="Grigoriev I.V."/>
        </authorList>
    </citation>
    <scope>NUCLEOTIDE SEQUENCE [LARGE SCALE GENOMIC DNA]</scope>
    <source>
        <strain evidence="1 2">ATCC 12442</strain>
    </source>
</reference>
<sequence>SSNPTEASQGYAQLVRAGPLIYISGVSALDSHSGRMPAHLVLEAAGQTRAIMRRIRQLLETVGCSEKSIVRMRIYVVDMVRDSRQIQLAMTQWLNESAEGAAMKPGITIVEVRRLSSEPVLLEVEVDAV</sequence>
<name>A0A1Y1WH90_9FUNG</name>
<protein>
    <submittedName>
        <fullName evidence="1">YjgF-like protein</fullName>
    </submittedName>
</protein>
<dbReference type="Pfam" id="PF01042">
    <property type="entry name" value="Ribonuc_L-PSP"/>
    <property type="match status" value="1"/>
</dbReference>
<dbReference type="AlphaFoldDB" id="A0A1Y1WH90"/>
<dbReference type="CDD" id="cd00448">
    <property type="entry name" value="YjgF_YER057c_UK114_family"/>
    <property type="match status" value="1"/>
</dbReference>
<dbReference type="RefSeq" id="XP_040746172.1">
    <property type="nucleotide sequence ID" value="XM_040884221.1"/>
</dbReference>
<evidence type="ECO:0000313" key="2">
    <source>
        <dbReference type="Proteomes" id="UP000193922"/>
    </source>
</evidence>
<feature type="non-terminal residue" evidence="1">
    <location>
        <position position="129"/>
    </location>
</feature>
<feature type="non-terminal residue" evidence="1">
    <location>
        <position position="1"/>
    </location>
</feature>
<proteinExistence type="predicted"/>
<evidence type="ECO:0000313" key="1">
    <source>
        <dbReference type="EMBL" id="ORX72832.1"/>
    </source>
</evidence>
<comment type="caution">
    <text evidence="1">The sequence shown here is derived from an EMBL/GenBank/DDBJ whole genome shotgun (WGS) entry which is preliminary data.</text>
</comment>
<gene>
    <name evidence="1" type="ORF">DL89DRAFT_212507</name>
</gene>
<dbReference type="Gene3D" id="3.30.1330.40">
    <property type="entry name" value="RutC-like"/>
    <property type="match status" value="1"/>
</dbReference>
<dbReference type="PANTHER" id="PTHR43857:SF1">
    <property type="entry name" value="YJGH FAMILY PROTEIN"/>
    <property type="match status" value="1"/>
</dbReference>
<keyword evidence="2" id="KW-1185">Reference proteome</keyword>
<accession>A0A1Y1WH90</accession>
<dbReference type="Proteomes" id="UP000193922">
    <property type="component" value="Unassembled WGS sequence"/>
</dbReference>
<dbReference type="PANTHER" id="PTHR43857">
    <property type="entry name" value="BLR7761 PROTEIN"/>
    <property type="match status" value="1"/>
</dbReference>
<organism evidence="1 2">
    <name type="scientific">Linderina pennispora</name>
    <dbReference type="NCBI Taxonomy" id="61395"/>
    <lineage>
        <taxon>Eukaryota</taxon>
        <taxon>Fungi</taxon>
        <taxon>Fungi incertae sedis</taxon>
        <taxon>Zoopagomycota</taxon>
        <taxon>Kickxellomycotina</taxon>
        <taxon>Kickxellomycetes</taxon>
        <taxon>Kickxellales</taxon>
        <taxon>Kickxellaceae</taxon>
        <taxon>Linderina</taxon>
    </lineage>
</organism>
<dbReference type="SUPFAM" id="SSF55298">
    <property type="entry name" value="YjgF-like"/>
    <property type="match status" value="1"/>
</dbReference>
<dbReference type="InterPro" id="IPR006175">
    <property type="entry name" value="YjgF/YER057c/UK114"/>
</dbReference>
<dbReference type="InterPro" id="IPR035959">
    <property type="entry name" value="RutC-like_sf"/>
</dbReference>
<dbReference type="GeneID" id="63800869"/>
<dbReference type="EMBL" id="MCFD01000002">
    <property type="protein sequence ID" value="ORX72832.1"/>
    <property type="molecule type" value="Genomic_DNA"/>
</dbReference>